<dbReference type="PANTHER" id="PTHR43318">
    <property type="entry name" value="UDP-N-ACETYLGLUCOSAMINE 4,6-DEHYDRATASE"/>
    <property type="match status" value="1"/>
</dbReference>
<dbReference type="InterPro" id="IPR036291">
    <property type="entry name" value="NAD(P)-bd_dom_sf"/>
</dbReference>
<reference evidence="4" key="1">
    <citation type="submission" date="2023-03" db="EMBL/GenBank/DDBJ databases">
        <title>Amycolatopsis taiwanensis NBRC 103393.</title>
        <authorList>
            <person name="Ichikawa N."/>
            <person name="Sato H."/>
            <person name="Tonouchi N."/>
        </authorList>
    </citation>
    <scope>NUCLEOTIDE SEQUENCE</scope>
    <source>
        <strain evidence="4">NBRC 103393</strain>
    </source>
</reference>
<evidence type="ECO:0000259" key="3">
    <source>
        <dbReference type="Pfam" id="PF02719"/>
    </source>
</evidence>
<organism evidence="4 5">
    <name type="scientific">Amycolatopsis taiwanensis</name>
    <dbReference type="NCBI Taxonomy" id="342230"/>
    <lineage>
        <taxon>Bacteria</taxon>
        <taxon>Bacillati</taxon>
        <taxon>Actinomycetota</taxon>
        <taxon>Actinomycetes</taxon>
        <taxon>Pseudonocardiales</taxon>
        <taxon>Pseudonocardiaceae</taxon>
        <taxon>Amycolatopsis</taxon>
    </lineage>
</organism>
<keyword evidence="2" id="KW-0812">Transmembrane</keyword>
<evidence type="ECO:0000313" key="5">
    <source>
        <dbReference type="Proteomes" id="UP001165136"/>
    </source>
</evidence>
<dbReference type="InterPro" id="IPR003869">
    <property type="entry name" value="Polysac_CapD-like"/>
</dbReference>
<dbReference type="InterPro" id="IPR051203">
    <property type="entry name" value="Polysaccharide_Synthase-Rel"/>
</dbReference>
<gene>
    <name evidence="4" type="ORF">Atai01_58710</name>
</gene>
<comment type="caution">
    <text evidence="4">The sequence shown here is derived from an EMBL/GenBank/DDBJ whole genome shotgun (WGS) entry which is preliminary data.</text>
</comment>
<dbReference type="Gene3D" id="3.40.50.720">
    <property type="entry name" value="NAD(P)-binding Rossmann-like Domain"/>
    <property type="match status" value="2"/>
</dbReference>
<dbReference type="Pfam" id="PF02719">
    <property type="entry name" value="Polysacc_synt_2"/>
    <property type="match status" value="1"/>
</dbReference>
<evidence type="ECO:0000256" key="2">
    <source>
        <dbReference type="SAM" id="Phobius"/>
    </source>
</evidence>
<name>A0A9W6R815_9PSEU</name>
<dbReference type="InterPro" id="IPR029063">
    <property type="entry name" value="SAM-dependent_MTases_sf"/>
</dbReference>
<protein>
    <submittedName>
        <fullName evidence="4">dTDP-glucose 4,6-dehydratase</fullName>
    </submittedName>
</protein>
<keyword evidence="2" id="KW-1133">Transmembrane helix</keyword>
<dbReference type="EMBL" id="BSTI01000015">
    <property type="protein sequence ID" value="GLY69252.1"/>
    <property type="molecule type" value="Genomic_DNA"/>
</dbReference>
<dbReference type="SUPFAM" id="SSF53335">
    <property type="entry name" value="S-adenosyl-L-methionine-dependent methyltransferases"/>
    <property type="match status" value="1"/>
</dbReference>
<sequence length="609" mass="64597">MVDAGAWAVGLTGATWLRYEFALDRVDSLGLARIISATVAVVWIAGIATHLYLGRYPIGSLDEVLKLALVSGIVCLSLQGLESLGKPPVPRSVPFIAACLAMVLSVAARLAVRHHRARKARPQADSARRVIVYGAGMRGRELVRAMLSGAAGNALPVALLDDDPALRHTRISGVPVRGTWRELASVARKTRAQQLVVAFGNAAPAKINAVKSLARTVRLDVMTVPPLSEQLRPWTRVVNPRELDVAELLGRPPIEIAVESVSGCLRGKRVLVAGAGGSIGSELCRQVHELGPAQLVLLDSDESALHALRLSLHGEARLDSPDVVLGDITDTDGMSALLGDLRPDVVFHAAGLKQLAVLERYPGQAWKTNVLGTLNLLEAARLAGVRRFVNVSTIKAANPTSVLGRAKRITERLVADAAGRTDGGYVSVRLGEVLGTRGSVLDTFVEQIAAGRPVTVSHPDATRFFMTIPEAVRLLILAAAIGRSGDVLTLDLGAPTRLGELAELLVAFSCADSPIVYTGLGRGEHLHERLFGTGEQDRRPVHPAISHLHVPPLAPQTALDRCARLGSAAAMAELVECPRIIAPRAASPAEMTGIRVIAAGRSGKDVEHQ</sequence>
<dbReference type="Proteomes" id="UP001165136">
    <property type="component" value="Unassembled WGS sequence"/>
</dbReference>
<keyword evidence="5" id="KW-1185">Reference proteome</keyword>
<proteinExistence type="inferred from homology"/>
<dbReference type="SUPFAM" id="SSF51735">
    <property type="entry name" value="NAD(P)-binding Rossmann-fold domains"/>
    <property type="match status" value="1"/>
</dbReference>
<comment type="similarity">
    <text evidence="1">Belongs to the polysaccharide synthase family.</text>
</comment>
<dbReference type="PANTHER" id="PTHR43318:SF1">
    <property type="entry name" value="POLYSACCHARIDE BIOSYNTHESIS PROTEIN EPSC-RELATED"/>
    <property type="match status" value="1"/>
</dbReference>
<dbReference type="Pfam" id="PF13727">
    <property type="entry name" value="CoA_binding_3"/>
    <property type="match status" value="1"/>
</dbReference>
<dbReference type="AlphaFoldDB" id="A0A9W6R815"/>
<feature type="transmembrane region" description="Helical" evidence="2">
    <location>
        <begin position="31"/>
        <end position="52"/>
    </location>
</feature>
<feature type="domain" description="Polysaccharide biosynthesis protein CapD-like" evidence="3">
    <location>
        <begin position="270"/>
        <end position="546"/>
    </location>
</feature>
<evidence type="ECO:0000256" key="1">
    <source>
        <dbReference type="ARBA" id="ARBA00007430"/>
    </source>
</evidence>
<keyword evidence="2" id="KW-0472">Membrane</keyword>
<evidence type="ECO:0000313" key="4">
    <source>
        <dbReference type="EMBL" id="GLY69252.1"/>
    </source>
</evidence>
<accession>A0A9W6R815</accession>